<evidence type="ECO:0000313" key="15">
    <source>
        <dbReference type="EMBL" id="GEQ99739.1"/>
    </source>
</evidence>
<evidence type="ECO:0000256" key="2">
    <source>
        <dbReference type="ARBA" id="ARBA00004141"/>
    </source>
</evidence>
<name>A0A5A7MXP1_9PROT</name>
<dbReference type="RefSeq" id="WP_150001161.1">
    <property type="nucleotide sequence ID" value="NZ_BKCL01000011.1"/>
</dbReference>
<feature type="transmembrane region" description="Helical" evidence="13">
    <location>
        <begin position="65"/>
        <end position="84"/>
    </location>
</feature>
<dbReference type="PANTHER" id="PTHR10978:SF5">
    <property type="entry name" value="SUCCINATE DEHYDROGENASE CYTOCHROME B560 SUBUNIT, MITOCHONDRIAL"/>
    <property type="match status" value="1"/>
</dbReference>
<keyword evidence="6 13" id="KW-0812">Transmembrane</keyword>
<comment type="similarity">
    <text evidence="3">Belongs to the cytochrome b560 family.</text>
</comment>
<keyword evidence="10 13" id="KW-0472">Membrane</keyword>
<dbReference type="Gene3D" id="1.20.1300.10">
    <property type="entry name" value="Fumarate reductase/succinate dehydrogenase, transmembrane subunit"/>
    <property type="match status" value="1"/>
</dbReference>
<keyword evidence="7 12" id="KW-0479">Metal-binding</keyword>
<evidence type="ECO:0000256" key="3">
    <source>
        <dbReference type="ARBA" id="ARBA00007244"/>
    </source>
</evidence>
<accession>A0A5A7MXP1</accession>
<dbReference type="Proteomes" id="UP000325187">
    <property type="component" value="Unassembled WGS sequence"/>
</dbReference>
<gene>
    <name evidence="15" type="primary">sdhC</name>
    <name evidence="14" type="ORF">JCM17844_26000</name>
    <name evidence="15" type="ORF">JCM17845_03630</name>
</gene>
<dbReference type="NCBIfam" id="TIGR02970">
    <property type="entry name" value="succ_dehyd_cytB"/>
    <property type="match status" value="1"/>
</dbReference>
<reference evidence="16 17" key="1">
    <citation type="submission" date="2019-09" db="EMBL/GenBank/DDBJ databases">
        <title>NBRP : Genome information of microbial organism related human and environment.</title>
        <authorList>
            <person name="Hattori M."/>
            <person name="Oshima K."/>
            <person name="Inaba H."/>
            <person name="Suda W."/>
            <person name="Sakamoto M."/>
            <person name="Iino T."/>
            <person name="Kitahara M."/>
            <person name="Oshida Y."/>
            <person name="Iida T."/>
            <person name="Kudo T."/>
            <person name="Itoh T."/>
            <person name="Ohkuma M."/>
        </authorList>
    </citation>
    <scope>NUCLEOTIDE SEQUENCE [LARGE SCALE GENOMIC DNA]</scope>
    <source>
        <strain evidence="14 16">Hi-2</strain>
        <strain evidence="15 17">Mie-1</strain>
    </source>
</reference>
<evidence type="ECO:0000256" key="5">
    <source>
        <dbReference type="ARBA" id="ARBA00022617"/>
    </source>
</evidence>
<keyword evidence="8 13" id="KW-1133">Transmembrane helix</keyword>
<dbReference type="CDD" id="cd03499">
    <property type="entry name" value="SQR_TypeC_SdhC"/>
    <property type="match status" value="1"/>
</dbReference>
<dbReference type="SUPFAM" id="SSF81343">
    <property type="entry name" value="Fumarate reductase respiratory complex transmembrane subunits"/>
    <property type="match status" value="1"/>
</dbReference>
<keyword evidence="9 12" id="KW-0408">Iron</keyword>
<accession>A0A5A7MUG6</accession>
<dbReference type="GO" id="GO:0009055">
    <property type="term" value="F:electron transfer activity"/>
    <property type="evidence" value="ECO:0007669"/>
    <property type="project" value="InterPro"/>
</dbReference>
<comment type="caution">
    <text evidence="15">The sequence shown here is derived from an EMBL/GenBank/DDBJ whole genome shotgun (WGS) entry which is preliminary data.</text>
</comment>
<dbReference type="AlphaFoldDB" id="A0A5A7MXP1"/>
<dbReference type="InterPro" id="IPR018495">
    <property type="entry name" value="Succ_DH_cyt_bsu_CS"/>
</dbReference>
<evidence type="ECO:0000313" key="16">
    <source>
        <dbReference type="Proteomes" id="UP000322084"/>
    </source>
</evidence>
<evidence type="ECO:0000256" key="11">
    <source>
        <dbReference type="ARBA" id="ARBA00025912"/>
    </source>
</evidence>
<dbReference type="PANTHER" id="PTHR10978">
    <property type="entry name" value="SUCCINATE DEHYDROGENASE CYTOCHROME B560 SUBUNIT"/>
    <property type="match status" value="1"/>
</dbReference>
<comment type="subcellular location">
    <subcellularLocation>
        <location evidence="2">Membrane</location>
        <topology evidence="2">Multi-pass membrane protein</topology>
    </subcellularLocation>
</comment>
<dbReference type="InterPro" id="IPR014314">
    <property type="entry name" value="Succ_DH_cytb556"/>
</dbReference>
<evidence type="ECO:0000256" key="10">
    <source>
        <dbReference type="ARBA" id="ARBA00023136"/>
    </source>
</evidence>
<comment type="function">
    <text evidence="1">Membrane-anchoring subunit of succinate dehydrogenase (SDH).</text>
</comment>
<evidence type="ECO:0000256" key="8">
    <source>
        <dbReference type="ARBA" id="ARBA00022989"/>
    </source>
</evidence>
<evidence type="ECO:0000256" key="13">
    <source>
        <dbReference type="SAM" id="Phobius"/>
    </source>
</evidence>
<keyword evidence="17" id="KW-1185">Reference proteome</keyword>
<keyword evidence="5 12" id="KW-0349">Heme</keyword>
<dbReference type="InterPro" id="IPR000701">
    <property type="entry name" value="SuccDH_FuR_B_TM-su"/>
</dbReference>
<comment type="subunit">
    <text evidence="11">Part of an enzyme complex containing four subunits: a flavoprotein, an iron-sulfur protein, plus two membrane-anchoring proteins, SdhC and SdhD. The complex can form homotrimers.</text>
</comment>
<dbReference type="PROSITE" id="PS01001">
    <property type="entry name" value="SDH_CYT_2"/>
    <property type="match status" value="1"/>
</dbReference>
<comment type="cofactor">
    <cofactor evidence="12">
        <name>heme</name>
        <dbReference type="ChEBI" id="CHEBI:30413"/>
    </cofactor>
    <text evidence="12">The heme is bound between the two transmembrane subunits.</text>
</comment>
<proteinExistence type="inferred from homology"/>
<dbReference type="PIRSF" id="PIRSF000178">
    <property type="entry name" value="SDH_cyt_b560"/>
    <property type="match status" value="1"/>
</dbReference>
<dbReference type="GO" id="GO:0046872">
    <property type="term" value="F:metal ion binding"/>
    <property type="evidence" value="ECO:0007669"/>
    <property type="project" value="UniProtKB-KW"/>
</dbReference>
<feature type="binding site" description="axial binding residue" evidence="12">
    <location>
        <position position="81"/>
    </location>
    <ligand>
        <name>heme</name>
        <dbReference type="ChEBI" id="CHEBI:30413"/>
        <note>ligand shared with second transmembrane subunit</note>
    </ligand>
    <ligandPart>
        <name>Fe</name>
        <dbReference type="ChEBI" id="CHEBI:18248"/>
    </ligandPart>
</feature>
<evidence type="ECO:0000256" key="1">
    <source>
        <dbReference type="ARBA" id="ARBA00004050"/>
    </source>
</evidence>
<protein>
    <recommendedName>
        <fullName evidence="4">Succinate dehydrogenase cytochrome b556 subunit</fullName>
    </recommendedName>
</protein>
<evidence type="ECO:0000313" key="14">
    <source>
        <dbReference type="EMBL" id="GEQ98963.1"/>
    </source>
</evidence>
<dbReference type="PROSITE" id="PS01000">
    <property type="entry name" value="SDH_CYT_1"/>
    <property type="match status" value="1"/>
</dbReference>
<dbReference type="EMBL" id="BKCM01000002">
    <property type="protein sequence ID" value="GEQ99739.1"/>
    <property type="molecule type" value="Genomic_DNA"/>
</dbReference>
<dbReference type="EMBL" id="BKCL01000011">
    <property type="protein sequence ID" value="GEQ98963.1"/>
    <property type="molecule type" value="Genomic_DNA"/>
</dbReference>
<feature type="transmembrane region" description="Helical" evidence="13">
    <location>
        <begin position="105"/>
        <end position="128"/>
    </location>
</feature>
<dbReference type="GO" id="GO:0016020">
    <property type="term" value="C:membrane"/>
    <property type="evidence" value="ECO:0007669"/>
    <property type="project" value="UniProtKB-SubCell"/>
</dbReference>
<evidence type="ECO:0000256" key="4">
    <source>
        <dbReference type="ARBA" id="ARBA00020076"/>
    </source>
</evidence>
<feature type="transmembrane region" description="Helical" evidence="13">
    <location>
        <begin position="35"/>
        <end position="59"/>
    </location>
</feature>
<evidence type="ECO:0000256" key="7">
    <source>
        <dbReference type="ARBA" id="ARBA00022723"/>
    </source>
</evidence>
<evidence type="ECO:0000256" key="6">
    <source>
        <dbReference type="ARBA" id="ARBA00022692"/>
    </source>
</evidence>
<dbReference type="Pfam" id="PF01127">
    <property type="entry name" value="Sdh_cyt"/>
    <property type="match status" value="1"/>
</dbReference>
<evidence type="ECO:0000256" key="12">
    <source>
        <dbReference type="PIRSR" id="PIRSR000178-1"/>
    </source>
</evidence>
<dbReference type="GO" id="GO:0006099">
    <property type="term" value="P:tricarboxylic acid cycle"/>
    <property type="evidence" value="ECO:0007669"/>
    <property type="project" value="InterPro"/>
</dbReference>
<evidence type="ECO:0000256" key="9">
    <source>
        <dbReference type="ARBA" id="ARBA00023004"/>
    </source>
</evidence>
<sequence>MASTHRPLSPHLQIWRWGLHMGLSISHRVTGSGNAVGALILVWGFCALATGPEAFAFFMDVMTSLLGRIVLFGVTLSVMLHLCTGVRHLIMDSGRGLDIETNRKLGYAAIFAAIVLTLGLWGGTYWFAGAL</sequence>
<dbReference type="InterPro" id="IPR034804">
    <property type="entry name" value="SQR/QFR_C/D"/>
</dbReference>
<dbReference type="Proteomes" id="UP000322084">
    <property type="component" value="Unassembled WGS sequence"/>
</dbReference>
<evidence type="ECO:0000313" key="17">
    <source>
        <dbReference type="Proteomes" id="UP000325187"/>
    </source>
</evidence>
<organism evidence="15 17">
    <name type="scientific">Iodidimonas gelatinilytica</name>
    <dbReference type="NCBI Taxonomy" id="1236966"/>
    <lineage>
        <taxon>Bacteria</taxon>
        <taxon>Pseudomonadati</taxon>
        <taxon>Pseudomonadota</taxon>
        <taxon>Alphaproteobacteria</taxon>
        <taxon>Iodidimonadales</taxon>
        <taxon>Iodidimonadaceae</taxon>
        <taxon>Iodidimonas</taxon>
    </lineage>
</organism>